<feature type="domain" description="Amidohydrolase-related" evidence="9">
    <location>
        <begin position="62"/>
        <end position="388"/>
    </location>
</feature>
<dbReference type="InterPro" id="IPR054418">
    <property type="entry name" value="MQNX/HUTI_composite_N"/>
</dbReference>
<dbReference type="Gene3D" id="2.30.40.10">
    <property type="entry name" value="Urease, subunit C, domain 1"/>
    <property type="match status" value="1"/>
</dbReference>
<evidence type="ECO:0000259" key="9">
    <source>
        <dbReference type="Pfam" id="PF01979"/>
    </source>
</evidence>
<evidence type="ECO:0000256" key="1">
    <source>
        <dbReference type="ARBA" id="ARBA00004984"/>
    </source>
</evidence>
<comment type="caution">
    <text evidence="11">The sequence shown here is derived from an EMBL/GenBank/DDBJ whole genome shotgun (WGS) entry which is preliminary data.</text>
</comment>
<accession>A0A3D8MBJ2</accession>
<dbReference type="SUPFAM" id="SSF51338">
    <property type="entry name" value="Composite domain of metallo-dependent hydrolases"/>
    <property type="match status" value="1"/>
</dbReference>
<evidence type="ECO:0000313" key="11">
    <source>
        <dbReference type="EMBL" id="RDV27607.1"/>
    </source>
</evidence>
<gene>
    <name evidence="11" type="primary">guaD</name>
    <name evidence="11" type="ORF">DXV75_05815</name>
</gene>
<dbReference type="PANTHER" id="PTHR11271:SF6">
    <property type="entry name" value="GUANINE DEAMINASE"/>
    <property type="match status" value="1"/>
</dbReference>
<comment type="similarity">
    <text evidence="2 8">Belongs to the metallo-dependent hydrolases superfamily. ATZ/TRZ family.</text>
</comment>
<evidence type="ECO:0000256" key="5">
    <source>
        <dbReference type="ARBA" id="ARBA00022801"/>
    </source>
</evidence>
<protein>
    <recommendedName>
        <fullName evidence="3 7">Guanine deaminase</fullName>
        <shortName evidence="8">Guanase</shortName>
        <ecNumber evidence="3 7">3.5.4.3</ecNumber>
    </recommendedName>
    <alternativeName>
        <fullName evidence="8">Guanine aminohydrolase</fullName>
    </alternativeName>
</protein>
<dbReference type="GO" id="GO:0005829">
    <property type="term" value="C:cytosol"/>
    <property type="evidence" value="ECO:0007669"/>
    <property type="project" value="TreeGrafter"/>
</dbReference>
<dbReference type="UniPathway" id="UPA00603">
    <property type="reaction ID" value="UER00660"/>
</dbReference>
<proteinExistence type="inferred from homology"/>
<dbReference type="NCBIfam" id="NF006679">
    <property type="entry name" value="PRK09228.1"/>
    <property type="match status" value="1"/>
</dbReference>
<sequence>MQLFRASIVHFPHQTHTPDDDAIFFEDGALVIRNDTIVDVGVYAEIQNLYPEAQLHDHRGKWILPGFIDSHLHYPQTEIIGQYGKQLLHWLETYTFPTEKRFSERDYAERIAAVFLRQLLKNGTTTGLVFSTVHQSATETLFEQASQLNMAMVTGKVCMDRNCPDYLMDSPALAQRESAELIERWHGKGRNLYALTPRFAPTSSEAQMAALGELAQQYQDVFIQTHLSENLDEIAWVKSLYPDQDGYLAVYDKYHMVRSRAVFGHCVHLTDEEWQRLHDANASVAFCPTSNLFLGSGLFDLAKAQASQVHLTLASDVGGGTGFNLLRTYGEGYKICQLRHTAYSPLHGLYSMTQGAAIAHQLSHSIGNLNPGTHADFVILQPAFDELTQLRLADSRDPQDMIFAMSMLGDDRAIFETWVAGECVYAKQEEMPYAMV</sequence>
<organism evidence="11 12">
    <name type="scientific">Alteromonas aestuariivivens</name>
    <dbReference type="NCBI Taxonomy" id="1938339"/>
    <lineage>
        <taxon>Bacteria</taxon>
        <taxon>Pseudomonadati</taxon>
        <taxon>Pseudomonadota</taxon>
        <taxon>Gammaproteobacteria</taxon>
        <taxon>Alteromonadales</taxon>
        <taxon>Alteromonadaceae</taxon>
        <taxon>Alteromonas/Salinimonas group</taxon>
        <taxon>Alteromonas</taxon>
    </lineage>
</organism>
<keyword evidence="6 8" id="KW-0862">Zinc</keyword>
<dbReference type="NCBIfam" id="TIGR02967">
    <property type="entry name" value="guan_deamin"/>
    <property type="match status" value="1"/>
</dbReference>
<dbReference type="Pfam" id="PF01979">
    <property type="entry name" value="Amidohydro_1"/>
    <property type="match status" value="1"/>
</dbReference>
<evidence type="ECO:0000256" key="7">
    <source>
        <dbReference type="NCBIfam" id="TIGR02967"/>
    </source>
</evidence>
<evidence type="ECO:0000259" key="10">
    <source>
        <dbReference type="Pfam" id="PF22039"/>
    </source>
</evidence>
<evidence type="ECO:0000256" key="3">
    <source>
        <dbReference type="ARBA" id="ARBA00012781"/>
    </source>
</evidence>
<keyword evidence="12" id="KW-1185">Reference proteome</keyword>
<dbReference type="OrthoDB" id="9787621at2"/>
<dbReference type="AlphaFoldDB" id="A0A3D8MBJ2"/>
<dbReference type="InterPro" id="IPR006680">
    <property type="entry name" value="Amidohydro-rel"/>
</dbReference>
<dbReference type="GO" id="GO:0008270">
    <property type="term" value="F:zinc ion binding"/>
    <property type="evidence" value="ECO:0007669"/>
    <property type="project" value="UniProtKB-UniRule"/>
</dbReference>
<dbReference type="InterPro" id="IPR032466">
    <property type="entry name" value="Metal_Hydrolase"/>
</dbReference>
<dbReference type="Gene3D" id="3.20.20.140">
    <property type="entry name" value="Metal-dependent hydrolases"/>
    <property type="match status" value="1"/>
</dbReference>
<evidence type="ECO:0000256" key="4">
    <source>
        <dbReference type="ARBA" id="ARBA00022723"/>
    </source>
</evidence>
<comment type="pathway">
    <text evidence="1 8">Purine metabolism; guanine degradation; xanthine from guanine: step 1/1.</text>
</comment>
<dbReference type="FunFam" id="3.20.20.140:FF:000022">
    <property type="entry name" value="Guanine deaminase"/>
    <property type="match status" value="1"/>
</dbReference>
<dbReference type="RefSeq" id="WP_115592507.1">
    <property type="nucleotide sequence ID" value="NZ_QRHA01000003.1"/>
</dbReference>
<dbReference type="SUPFAM" id="SSF51556">
    <property type="entry name" value="Metallo-dependent hydrolases"/>
    <property type="match status" value="1"/>
</dbReference>
<dbReference type="GO" id="GO:0008892">
    <property type="term" value="F:guanine deaminase activity"/>
    <property type="evidence" value="ECO:0007669"/>
    <property type="project" value="UniProtKB-UniRule"/>
</dbReference>
<name>A0A3D8MBJ2_9ALTE</name>
<keyword evidence="4 8" id="KW-0479">Metal-binding</keyword>
<dbReference type="InterPro" id="IPR051607">
    <property type="entry name" value="Metallo-dep_hydrolases"/>
</dbReference>
<comment type="cofactor">
    <cofactor evidence="8">
        <name>Zn(2+)</name>
        <dbReference type="ChEBI" id="CHEBI:29105"/>
    </cofactor>
    <text evidence="8">Binds 1 zinc ion per subunit.</text>
</comment>
<dbReference type="PANTHER" id="PTHR11271">
    <property type="entry name" value="GUANINE DEAMINASE"/>
    <property type="match status" value="1"/>
</dbReference>
<reference evidence="12" key="1">
    <citation type="submission" date="2018-08" db="EMBL/GenBank/DDBJ databases">
        <authorList>
            <person name="Zhang J."/>
            <person name="Du Z.-J."/>
        </authorList>
    </citation>
    <scope>NUCLEOTIDE SEQUENCE [LARGE SCALE GENOMIC DNA]</scope>
    <source>
        <strain evidence="12">KCTC 52655</strain>
    </source>
</reference>
<dbReference type="Proteomes" id="UP000256561">
    <property type="component" value="Unassembled WGS sequence"/>
</dbReference>
<evidence type="ECO:0000256" key="2">
    <source>
        <dbReference type="ARBA" id="ARBA00006745"/>
    </source>
</evidence>
<evidence type="ECO:0000313" key="12">
    <source>
        <dbReference type="Proteomes" id="UP000256561"/>
    </source>
</evidence>
<dbReference type="EMBL" id="QRHA01000003">
    <property type="protein sequence ID" value="RDV27607.1"/>
    <property type="molecule type" value="Genomic_DNA"/>
</dbReference>
<keyword evidence="5 8" id="KW-0378">Hydrolase</keyword>
<dbReference type="GO" id="GO:0006147">
    <property type="term" value="P:guanine catabolic process"/>
    <property type="evidence" value="ECO:0007669"/>
    <property type="project" value="UniProtKB-UniRule"/>
</dbReference>
<dbReference type="EC" id="3.5.4.3" evidence="3 7"/>
<evidence type="ECO:0000256" key="6">
    <source>
        <dbReference type="ARBA" id="ARBA00022833"/>
    </source>
</evidence>
<dbReference type="InterPro" id="IPR014311">
    <property type="entry name" value="Guanine_deaminase"/>
</dbReference>
<evidence type="ECO:0000256" key="8">
    <source>
        <dbReference type="RuleBase" id="RU366009"/>
    </source>
</evidence>
<dbReference type="Pfam" id="PF22039">
    <property type="entry name" value="HUTI_composite_bact"/>
    <property type="match status" value="1"/>
</dbReference>
<comment type="catalytic activity">
    <reaction evidence="8">
        <text>guanine + H2O + H(+) = xanthine + NH4(+)</text>
        <dbReference type="Rhea" id="RHEA:14665"/>
        <dbReference type="ChEBI" id="CHEBI:15377"/>
        <dbReference type="ChEBI" id="CHEBI:15378"/>
        <dbReference type="ChEBI" id="CHEBI:16235"/>
        <dbReference type="ChEBI" id="CHEBI:17712"/>
        <dbReference type="ChEBI" id="CHEBI:28938"/>
        <dbReference type="EC" id="3.5.4.3"/>
    </reaction>
</comment>
<feature type="domain" description="Aminodeoxyfutalosine deaminase/Imidazolonepropionase-like composite" evidence="10">
    <location>
        <begin position="28"/>
        <end position="53"/>
    </location>
</feature>
<comment type="function">
    <text evidence="8">Catalyzes the hydrolytic deamination of guanine, producing xanthine and ammonia.</text>
</comment>
<dbReference type="InterPro" id="IPR011059">
    <property type="entry name" value="Metal-dep_hydrolase_composite"/>
</dbReference>